<dbReference type="Gene3D" id="1.20.1090.10">
    <property type="entry name" value="Dehydroquinate synthase-like - alpha domain"/>
    <property type="match status" value="1"/>
</dbReference>
<dbReference type="OrthoDB" id="9815791at2"/>
<evidence type="ECO:0000313" key="5">
    <source>
        <dbReference type="Proteomes" id="UP000288028"/>
    </source>
</evidence>
<dbReference type="PANTHER" id="PTHR11496">
    <property type="entry name" value="ALCOHOL DEHYDROGENASE"/>
    <property type="match status" value="1"/>
</dbReference>
<dbReference type="InterPro" id="IPR001670">
    <property type="entry name" value="ADH_Fe/GldA"/>
</dbReference>
<dbReference type="FunFam" id="1.20.1090.10:FF:000001">
    <property type="entry name" value="Aldehyde-alcohol dehydrogenase"/>
    <property type="match status" value="1"/>
</dbReference>
<dbReference type="InterPro" id="IPR018211">
    <property type="entry name" value="ADH_Fe_CS"/>
</dbReference>
<protein>
    <submittedName>
        <fullName evidence="4">Alcohol dehydrogenase</fullName>
    </submittedName>
</protein>
<name>A0A430B7I7_9ENTE</name>
<feature type="domain" description="Alcohol dehydrogenase iron-type/glycerol dehydrogenase GldA" evidence="2">
    <location>
        <begin position="8"/>
        <end position="158"/>
    </location>
</feature>
<reference evidence="4 5" key="1">
    <citation type="submission" date="2017-05" db="EMBL/GenBank/DDBJ databases">
        <title>Vagococcus spp. assemblies.</title>
        <authorList>
            <person name="Gulvik C.A."/>
        </authorList>
    </citation>
    <scope>NUCLEOTIDE SEQUENCE [LARGE SCALE GENOMIC DNA]</scope>
    <source>
        <strain evidence="4 5">SS1714</strain>
    </source>
</reference>
<dbReference type="GO" id="GO:0046872">
    <property type="term" value="F:metal ion binding"/>
    <property type="evidence" value="ECO:0007669"/>
    <property type="project" value="InterPro"/>
</dbReference>
<accession>A0A430B7I7</accession>
<dbReference type="Pfam" id="PF25137">
    <property type="entry name" value="ADH_Fe_C"/>
    <property type="match status" value="1"/>
</dbReference>
<sequence>MKQVKFGTDIYIGTDALTKLNDFQNERICVVTDNFMVESGMINFVTSNINDSNEHAIFTDIVPDPTIENVVSGVEELSKFNPSVMVALGGGSAIDAAKAIKLMGMKLDIIKEVTLVIIPTTSGTGSEVTDFSVITNKKENLKYPLVDDLLQPDIAILDSRLVETVPPTITADTGMDVLTHALEAYVSTEATDFSDALAEKAVELIFEYLERAYVDGKDSEAREKVHYASCLAGLAFNQVSLGLCHGIAHTVGGKLHLAHGRINGILLPSIVQYNSNENQRALERYATLARKQGLSNSKGKVAVRSLVNRITELRAKLNMPANFIDAGFTKDDVTPHLATISEEALLDPTTKTNPKTPTKEDVRQIVSKLF</sequence>
<keyword evidence="1" id="KW-0560">Oxidoreductase</keyword>
<dbReference type="Proteomes" id="UP000288028">
    <property type="component" value="Unassembled WGS sequence"/>
</dbReference>
<dbReference type="PANTHER" id="PTHR11496:SF83">
    <property type="entry name" value="HYDROXYACID-OXOACID TRANSHYDROGENASE, MITOCHONDRIAL"/>
    <property type="match status" value="1"/>
</dbReference>
<dbReference type="GeneID" id="95581470"/>
<dbReference type="Pfam" id="PF00465">
    <property type="entry name" value="Fe-ADH"/>
    <property type="match status" value="1"/>
</dbReference>
<dbReference type="PROSITE" id="PS00913">
    <property type="entry name" value="ADH_IRON_1"/>
    <property type="match status" value="1"/>
</dbReference>
<dbReference type="EMBL" id="NGKB01000003">
    <property type="protein sequence ID" value="RSU16282.1"/>
    <property type="molecule type" value="Genomic_DNA"/>
</dbReference>
<dbReference type="AlphaFoldDB" id="A0A430B7I7"/>
<comment type="caution">
    <text evidence="4">The sequence shown here is derived from an EMBL/GenBank/DDBJ whole genome shotgun (WGS) entry which is preliminary data.</text>
</comment>
<dbReference type="RefSeq" id="WP_126792021.1">
    <property type="nucleotide sequence ID" value="NZ_CP060720.1"/>
</dbReference>
<proteinExistence type="predicted"/>
<dbReference type="InterPro" id="IPR039697">
    <property type="entry name" value="Alcohol_dehydrogenase_Fe"/>
</dbReference>
<dbReference type="GO" id="GO:0004022">
    <property type="term" value="F:alcohol dehydrogenase (NAD+) activity"/>
    <property type="evidence" value="ECO:0007669"/>
    <property type="project" value="UniProtKB-ARBA"/>
</dbReference>
<gene>
    <name evidence="4" type="ORF">CBF28_03545</name>
</gene>
<evidence type="ECO:0000259" key="2">
    <source>
        <dbReference type="Pfam" id="PF00465"/>
    </source>
</evidence>
<dbReference type="FunFam" id="3.40.50.1970:FF:000003">
    <property type="entry name" value="Alcohol dehydrogenase, iron-containing"/>
    <property type="match status" value="1"/>
</dbReference>
<dbReference type="SUPFAM" id="SSF56796">
    <property type="entry name" value="Dehydroquinate synthase-like"/>
    <property type="match status" value="1"/>
</dbReference>
<organism evidence="4 5">
    <name type="scientific">Vagococcus carniphilus</name>
    <dbReference type="NCBI Taxonomy" id="218144"/>
    <lineage>
        <taxon>Bacteria</taxon>
        <taxon>Bacillati</taxon>
        <taxon>Bacillota</taxon>
        <taxon>Bacilli</taxon>
        <taxon>Lactobacillales</taxon>
        <taxon>Enterococcaceae</taxon>
        <taxon>Vagococcus</taxon>
    </lineage>
</organism>
<evidence type="ECO:0000259" key="3">
    <source>
        <dbReference type="Pfam" id="PF25137"/>
    </source>
</evidence>
<keyword evidence="5" id="KW-1185">Reference proteome</keyword>
<evidence type="ECO:0000256" key="1">
    <source>
        <dbReference type="ARBA" id="ARBA00023002"/>
    </source>
</evidence>
<evidence type="ECO:0000313" key="4">
    <source>
        <dbReference type="EMBL" id="RSU16282.1"/>
    </source>
</evidence>
<dbReference type="Gene3D" id="3.40.50.1970">
    <property type="match status" value="1"/>
</dbReference>
<dbReference type="InterPro" id="IPR056798">
    <property type="entry name" value="ADH_Fe_C"/>
</dbReference>
<feature type="domain" description="Fe-containing alcohol dehydrogenase-like C-terminal" evidence="3">
    <location>
        <begin position="170"/>
        <end position="369"/>
    </location>
</feature>
<dbReference type="CDD" id="cd08180">
    <property type="entry name" value="PDD"/>
    <property type="match status" value="1"/>
</dbReference>